<dbReference type="InterPro" id="IPR036097">
    <property type="entry name" value="HisK_dim/P_sf"/>
</dbReference>
<evidence type="ECO:0000256" key="3">
    <source>
        <dbReference type="ARBA" id="ARBA00012438"/>
    </source>
</evidence>
<dbReference type="Gene3D" id="1.10.287.130">
    <property type="match status" value="1"/>
</dbReference>
<dbReference type="AlphaFoldDB" id="E0I918"/>
<evidence type="ECO:0000256" key="10">
    <source>
        <dbReference type="SAM" id="Phobius"/>
    </source>
</evidence>
<dbReference type="InterPro" id="IPR005467">
    <property type="entry name" value="His_kinase_dom"/>
</dbReference>
<evidence type="ECO:0000256" key="2">
    <source>
        <dbReference type="ARBA" id="ARBA00004651"/>
    </source>
</evidence>
<dbReference type="Pfam" id="PF02518">
    <property type="entry name" value="HATPase_c"/>
    <property type="match status" value="1"/>
</dbReference>
<dbReference type="SMART" id="SM00388">
    <property type="entry name" value="HisKA"/>
    <property type="match status" value="1"/>
</dbReference>
<evidence type="ECO:0000259" key="11">
    <source>
        <dbReference type="PROSITE" id="PS50109"/>
    </source>
</evidence>
<feature type="transmembrane region" description="Helical" evidence="10">
    <location>
        <begin position="136"/>
        <end position="157"/>
    </location>
</feature>
<dbReference type="GO" id="GO:0005524">
    <property type="term" value="F:ATP binding"/>
    <property type="evidence" value="ECO:0007669"/>
    <property type="project" value="UniProtKB-KW"/>
</dbReference>
<protein>
    <recommendedName>
        <fullName evidence="3">histidine kinase</fullName>
        <ecNumber evidence="3">2.7.13.3</ecNumber>
    </recommendedName>
</protein>
<name>E0I918_9BACL</name>
<dbReference type="SUPFAM" id="SSF47384">
    <property type="entry name" value="Homodimeric domain of signal transducing histidine kinase"/>
    <property type="match status" value="1"/>
</dbReference>
<evidence type="ECO:0000256" key="6">
    <source>
        <dbReference type="ARBA" id="ARBA00022741"/>
    </source>
</evidence>
<organism evidence="12 13">
    <name type="scientific">Paenibacillus curdlanolyticus YK9</name>
    <dbReference type="NCBI Taxonomy" id="717606"/>
    <lineage>
        <taxon>Bacteria</taxon>
        <taxon>Bacillati</taxon>
        <taxon>Bacillota</taxon>
        <taxon>Bacilli</taxon>
        <taxon>Bacillales</taxon>
        <taxon>Paenibacillaceae</taxon>
        <taxon>Paenibacillus</taxon>
    </lineage>
</organism>
<dbReference type="InterPro" id="IPR004358">
    <property type="entry name" value="Sig_transdc_His_kin-like_C"/>
</dbReference>
<comment type="subcellular location">
    <subcellularLocation>
        <location evidence="2">Cell membrane</location>
        <topology evidence="2">Multi-pass membrane protein</topology>
    </subcellularLocation>
</comment>
<keyword evidence="4" id="KW-0597">Phosphoprotein</keyword>
<dbReference type="GO" id="GO:0016036">
    <property type="term" value="P:cellular response to phosphate starvation"/>
    <property type="evidence" value="ECO:0007669"/>
    <property type="project" value="TreeGrafter"/>
</dbReference>
<dbReference type="PRINTS" id="PR00344">
    <property type="entry name" value="BCTRLSENSOR"/>
</dbReference>
<dbReference type="EMBL" id="AEDD01000005">
    <property type="protein sequence ID" value="EFM10902.1"/>
    <property type="molecule type" value="Genomic_DNA"/>
</dbReference>
<keyword evidence="13" id="KW-1185">Reference proteome</keyword>
<dbReference type="InterPro" id="IPR050351">
    <property type="entry name" value="BphY/WalK/GraS-like"/>
</dbReference>
<dbReference type="STRING" id="717606.PaecuDRAFT_2152"/>
<feature type="domain" description="Histidine kinase" evidence="11">
    <location>
        <begin position="221"/>
        <end position="434"/>
    </location>
</feature>
<keyword evidence="10" id="KW-1133">Transmembrane helix</keyword>
<evidence type="ECO:0000313" key="13">
    <source>
        <dbReference type="Proteomes" id="UP000005387"/>
    </source>
</evidence>
<evidence type="ECO:0000256" key="9">
    <source>
        <dbReference type="ARBA" id="ARBA00023012"/>
    </source>
</evidence>
<keyword evidence="10" id="KW-0472">Membrane</keyword>
<dbReference type="Pfam" id="PF00512">
    <property type="entry name" value="HisKA"/>
    <property type="match status" value="1"/>
</dbReference>
<evidence type="ECO:0000256" key="7">
    <source>
        <dbReference type="ARBA" id="ARBA00022777"/>
    </source>
</evidence>
<dbReference type="OrthoDB" id="335833at2"/>
<evidence type="ECO:0000256" key="4">
    <source>
        <dbReference type="ARBA" id="ARBA00022553"/>
    </source>
</evidence>
<evidence type="ECO:0000256" key="1">
    <source>
        <dbReference type="ARBA" id="ARBA00000085"/>
    </source>
</evidence>
<dbReference type="Gene3D" id="3.30.565.10">
    <property type="entry name" value="Histidine kinase-like ATPase, C-terminal domain"/>
    <property type="match status" value="1"/>
</dbReference>
<dbReference type="PROSITE" id="PS50109">
    <property type="entry name" value="HIS_KIN"/>
    <property type="match status" value="1"/>
</dbReference>
<keyword evidence="8" id="KW-0067">ATP-binding</keyword>
<dbReference type="InterPro" id="IPR036890">
    <property type="entry name" value="HATPase_C_sf"/>
</dbReference>
<proteinExistence type="predicted"/>
<dbReference type="FunFam" id="3.30.565.10:FF:000006">
    <property type="entry name" value="Sensor histidine kinase WalK"/>
    <property type="match status" value="1"/>
</dbReference>
<sequence>MNEYRKVIARSLLLAGIIASLAGVVVFVLLLYLKHHEQVKEHTVLVDLWRNYLYAYYFAVGNWNNIQDQFEAGMIGADAVHIVSFNLIDITGHQIFNYDLPSVDQTFKALHEPILVQGKIVGYFDLAWTSQSVYGAALWVSLLVICIVFLLAFSLLYRYAKRSWIQQQQLTYVLGKLQEPETEFDPTSIHTIHNEVLRSRLTEVGNHIHKLETVRRRMVADISHELRTPISVMRLVIEGALETNTAISIEQACSILEELYRMSKLVQDLQQLSLSETGNLALRKSWISIDSLIEATVDSLLPGVEDTQTMTFHNLSKNVSVYVDPDRVQQVLINLLGNAIRHSRGIIEVRHSQEGANFVVEIEDNGVGIEEEELPYIFERFYRSSNTDRHSGFRGMGLGLAITRGIVYAHKGTISVESQWNVGTIFRITIPVFKE</sequence>
<comment type="catalytic activity">
    <reaction evidence="1">
        <text>ATP + protein L-histidine = ADP + protein N-phospho-L-histidine.</text>
        <dbReference type="EC" id="2.7.13.3"/>
    </reaction>
</comment>
<dbReference type="PANTHER" id="PTHR45453:SF1">
    <property type="entry name" value="PHOSPHATE REGULON SENSOR PROTEIN PHOR"/>
    <property type="match status" value="1"/>
</dbReference>
<dbReference type="CDD" id="cd00075">
    <property type="entry name" value="HATPase"/>
    <property type="match status" value="1"/>
</dbReference>
<dbReference type="GO" id="GO:0005886">
    <property type="term" value="C:plasma membrane"/>
    <property type="evidence" value="ECO:0007669"/>
    <property type="project" value="UniProtKB-SubCell"/>
</dbReference>
<dbReference type="SUPFAM" id="SSF55874">
    <property type="entry name" value="ATPase domain of HSP90 chaperone/DNA topoisomerase II/histidine kinase"/>
    <property type="match status" value="1"/>
</dbReference>
<dbReference type="RefSeq" id="WP_006038151.1">
    <property type="nucleotide sequence ID" value="NZ_AEDD01000005.1"/>
</dbReference>
<dbReference type="InterPro" id="IPR003594">
    <property type="entry name" value="HATPase_dom"/>
</dbReference>
<keyword evidence="6" id="KW-0547">Nucleotide-binding</keyword>
<keyword evidence="5" id="KW-0808">Transferase</keyword>
<dbReference type="CDD" id="cd00082">
    <property type="entry name" value="HisKA"/>
    <property type="match status" value="1"/>
</dbReference>
<dbReference type="GO" id="GO:0000155">
    <property type="term" value="F:phosphorelay sensor kinase activity"/>
    <property type="evidence" value="ECO:0007669"/>
    <property type="project" value="InterPro"/>
</dbReference>
<reference evidence="12 13" key="1">
    <citation type="submission" date="2010-07" db="EMBL/GenBank/DDBJ databases">
        <title>The draft genome of Paenibacillus curdlanolyticus YK9.</title>
        <authorList>
            <consortium name="US DOE Joint Genome Institute (JGI-PGF)"/>
            <person name="Lucas S."/>
            <person name="Copeland A."/>
            <person name="Lapidus A."/>
            <person name="Cheng J.-F."/>
            <person name="Bruce D."/>
            <person name="Goodwin L."/>
            <person name="Pitluck S."/>
            <person name="Land M.L."/>
            <person name="Hauser L."/>
            <person name="Chang Y.-J."/>
            <person name="Jeffries C."/>
            <person name="Anderson I.J."/>
            <person name="Johnson E."/>
            <person name="Loganathan U."/>
            <person name="Mulhopadhyay B."/>
            <person name="Kyrpides N."/>
            <person name="Woyke T.J."/>
        </authorList>
    </citation>
    <scope>NUCLEOTIDE SEQUENCE [LARGE SCALE GENOMIC DNA]</scope>
    <source>
        <strain evidence="12 13">YK9</strain>
    </source>
</reference>
<dbReference type="Proteomes" id="UP000005387">
    <property type="component" value="Unassembled WGS sequence"/>
</dbReference>
<dbReference type="eggNOG" id="COG5002">
    <property type="taxonomic scope" value="Bacteria"/>
</dbReference>
<dbReference type="GO" id="GO:0004721">
    <property type="term" value="F:phosphoprotein phosphatase activity"/>
    <property type="evidence" value="ECO:0007669"/>
    <property type="project" value="TreeGrafter"/>
</dbReference>
<accession>E0I918</accession>
<dbReference type="SMART" id="SM00387">
    <property type="entry name" value="HATPase_c"/>
    <property type="match status" value="1"/>
</dbReference>
<dbReference type="EC" id="2.7.13.3" evidence="3"/>
<evidence type="ECO:0000256" key="8">
    <source>
        <dbReference type="ARBA" id="ARBA00022840"/>
    </source>
</evidence>
<dbReference type="PANTHER" id="PTHR45453">
    <property type="entry name" value="PHOSPHATE REGULON SENSOR PROTEIN PHOR"/>
    <property type="match status" value="1"/>
</dbReference>
<evidence type="ECO:0000256" key="5">
    <source>
        <dbReference type="ARBA" id="ARBA00022679"/>
    </source>
</evidence>
<keyword evidence="9" id="KW-0902">Two-component regulatory system</keyword>
<keyword evidence="7 12" id="KW-0418">Kinase</keyword>
<evidence type="ECO:0000313" key="12">
    <source>
        <dbReference type="EMBL" id="EFM10902.1"/>
    </source>
</evidence>
<keyword evidence="10" id="KW-0812">Transmembrane</keyword>
<gene>
    <name evidence="12" type="ORF">PaecuDRAFT_2152</name>
</gene>
<feature type="transmembrane region" description="Helical" evidence="10">
    <location>
        <begin position="12"/>
        <end position="33"/>
    </location>
</feature>
<dbReference type="InterPro" id="IPR003661">
    <property type="entry name" value="HisK_dim/P_dom"/>
</dbReference>